<evidence type="ECO:0000259" key="14">
    <source>
        <dbReference type="Pfam" id="PF00520"/>
    </source>
</evidence>
<evidence type="ECO:0000256" key="12">
    <source>
        <dbReference type="ARBA" id="ARBA00031989"/>
    </source>
</evidence>
<dbReference type="Proteomes" id="UP000663844">
    <property type="component" value="Unassembled WGS sequence"/>
</dbReference>
<gene>
    <name evidence="15" type="ORF">JYZ213_LOCUS23738</name>
    <name evidence="18" type="ORF">OKA104_LOCUS5691</name>
    <name evidence="17" type="ORF">OXD698_LOCUS2369</name>
    <name evidence="16" type="ORF">VCS650_LOCUS24244</name>
</gene>
<dbReference type="Gene3D" id="1.20.120.350">
    <property type="entry name" value="Voltage-gated potassium channels. Chain C"/>
    <property type="match status" value="1"/>
</dbReference>
<evidence type="ECO:0000256" key="8">
    <source>
        <dbReference type="ARBA" id="ARBA00023054"/>
    </source>
</evidence>
<feature type="domain" description="Ion transport" evidence="14">
    <location>
        <begin position="48"/>
        <end position="186"/>
    </location>
</feature>
<evidence type="ECO:0000256" key="5">
    <source>
        <dbReference type="ARBA" id="ARBA00022692"/>
    </source>
</evidence>
<protein>
    <recommendedName>
        <fullName evidence="2">Voltage-gated hydrogen channel 1</fullName>
    </recommendedName>
    <alternativeName>
        <fullName evidence="12">Hydrogen voltage-gated channel 1</fullName>
    </alternativeName>
</protein>
<dbReference type="GO" id="GO:0030171">
    <property type="term" value="F:voltage-gated proton channel activity"/>
    <property type="evidence" value="ECO:0007669"/>
    <property type="project" value="InterPro"/>
</dbReference>
<keyword evidence="9" id="KW-0406">Ion transport</keyword>
<keyword evidence="6" id="KW-0851">Voltage-gated channel</keyword>
<evidence type="ECO:0000313" key="18">
    <source>
        <dbReference type="EMBL" id="CAF3582714.1"/>
    </source>
</evidence>
<reference evidence="16" key="1">
    <citation type="submission" date="2021-02" db="EMBL/GenBank/DDBJ databases">
        <authorList>
            <person name="Nowell W R."/>
        </authorList>
    </citation>
    <scope>NUCLEOTIDE SEQUENCE</scope>
</reference>
<evidence type="ECO:0000256" key="7">
    <source>
        <dbReference type="ARBA" id="ARBA00022989"/>
    </source>
</evidence>
<dbReference type="Proteomes" id="UP000663891">
    <property type="component" value="Unassembled WGS sequence"/>
</dbReference>
<keyword evidence="4" id="KW-1003">Cell membrane</keyword>
<evidence type="ECO:0000256" key="6">
    <source>
        <dbReference type="ARBA" id="ARBA00022882"/>
    </source>
</evidence>
<feature type="transmembrane region" description="Helical" evidence="13">
    <location>
        <begin position="140"/>
        <end position="159"/>
    </location>
</feature>
<evidence type="ECO:0000313" key="19">
    <source>
        <dbReference type="Proteomes" id="UP000663891"/>
    </source>
</evidence>
<keyword evidence="7 13" id="KW-1133">Transmembrane helix</keyword>
<dbReference type="PANTHER" id="PTHR46480:SF1">
    <property type="entry name" value="VOLTAGE-GATED HYDROGEN CHANNEL 1"/>
    <property type="match status" value="1"/>
</dbReference>
<dbReference type="Proteomes" id="UP000663881">
    <property type="component" value="Unassembled WGS sequence"/>
</dbReference>
<dbReference type="Pfam" id="PF00520">
    <property type="entry name" value="Ion_trans"/>
    <property type="match status" value="1"/>
</dbReference>
<evidence type="ECO:0000313" key="16">
    <source>
        <dbReference type="EMBL" id="CAF1176659.1"/>
    </source>
</evidence>
<evidence type="ECO:0000256" key="13">
    <source>
        <dbReference type="SAM" id="Phobius"/>
    </source>
</evidence>
<evidence type="ECO:0000313" key="15">
    <source>
        <dbReference type="EMBL" id="CAF1144341.1"/>
    </source>
</evidence>
<keyword evidence="5 13" id="KW-0812">Transmembrane</keyword>
<evidence type="ECO:0000256" key="2">
    <source>
        <dbReference type="ARBA" id="ARBA00015897"/>
    </source>
</evidence>
<dbReference type="AlphaFoldDB" id="A0A814UQS9"/>
<keyword evidence="3" id="KW-0813">Transport</keyword>
<dbReference type="InterPro" id="IPR005821">
    <property type="entry name" value="Ion_trans_dom"/>
</dbReference>
<dbReference type="EMBL" id="CAJOAZ010000077">
    <property type="protein sequence ID" value="CAF3520050.1"/>
    <property type="molecule type" value="Genomic_DNA"/>
</dbReference>
<organism evidence="16 19">
    <name type="scientific">Adineta steineri</name>
    <dbReference type="NCBI Taxonomy" id="433720"/>
    <lineage>
        <taxon>Eukaryota</taxon>
        <taxon>Metazoa</taxon>
        <taxon>Spiralia</taxon>
        <taxon>Gnathifera</taxon>
        <taxon>Rotifera</taxon>
        <taxon>Eurotatoria</taxon>
        <taxon>Bdelloidea</taxon>
        <taxon>Adinetida</taxon>
        <taxon>Adinetidae</taxon>
        <taxon>Adineta</taxon>
    </lineage>
</organism>
<dbReference type="OrthoDB" id="427456at2759"/>
<dbReference type="EMBL" id="CAJOAY010000200">
    <property type="protein sequence ID" value="CAF3582714.1"/>
    <property type="molecule type" value="Genomic_DNA"/>
</dbReference>
<name>A0A814UQS9_9BILA</name>
<evidence type="ECO:0000256" key="10">
    <source>
        <dbReference type="ARBA" id="ARBA00023136"/>
    </source>
</evidence>
<dbReference type="EMBL" id="CAJNON010000295">
    <property type="protein sequence ID" value="CAF1176659.1"/>
    <property type="molecule type" value="Genomic_DNA"/>
</dbReference>
<dbReference type="GO" id="GO:0034702">
    <property type="term" value="C:monoatomic ion channel complex"/>
    <property type="evidence" value="ECO:0007669"/>
    <property type="project" value="UniProtKB-KW"/>
</dbReference>
<keyword evidence="11" id="KW-0407">Ion channel</keyword>
<evidence type="ECO:0000313" key="17">
    <source>
        <dbReference type="EMBL" id="CAF3520050.1"/>
    </source>
</evidence>
<evidence type="ECO:0000256" key="9">
    <source>
        <dbReference type="ARBA" id="ARBA00023065"/>
    </source>
</evidence>
<dbReference type="Proteomes" id="UP000663845">
    <property type="component" value="Unassembled WGS sequence"/>
</dbReference>
<feature type="transmembrane region" description="Helical" evidence="13">
    <location>
        <begin position="105"/>
        <end position="128"/>
    </location>
</feature>
<evidence type="ECO:0000256" key="11">
    <source>
        <dbReference type="ARBA" id="ARBA00023303"/>
    </source>
</evidence>
<evidence type="ECO:0000256" key="4">
    <source>
        <dbReference type="ARBA" id="ARBA00022475"/>
    </source>
</evidence>
<evidence type="ECO:0000256" key="1">
    <source>
        <dbReference type="ARBA" id="ARBA00004651"/>
    </source>
</evidence>
<accession>A0A814UQS9</accession>
<dbReference type="EMBL" id="CAJNOG010000283">
    <property type="protein sequence ID" value="CAF1144341.1"/>
    <property type="molecule type" value="Genomic_DNA"/>
</dbReference>
<sequence>MVNQKETDDFLINKKKRNLSSKSNTCYSKWWNQGLCYQKAITDIIESRIFRFIVIFLVIADTGFVIIELLLDTFKIHYECKTDVHHKSEHEMGIKMEHIELGMEIAHYSSIAILTFFVIELIVKIYGAGKEFWNIHRNKMEYFDAFIVITSLTIDLAFLQGEKKLLGEKLLLIFTFRLWRFVRIISSVAEGIRNGERKHKNRLNQKYIIAVHRLIELLKFKTTYLENNNEDVNSVLERFRLIDSKCDSKWEAFHENEELTSSLTVEQFIDDLHGIENNNAEDIIREMLVKSPLISTLTEI</sequence>
<evidence type="ECO:0000256" key="3">
    <source>
        <dbReference type="ARBA" id="ARBA00022448"/>
    </source>
</evidence>
<dbReference type="PANTHER" id="PTHR46480">
    <property type="entry name" value="F20B24.22"/>
    <property type="match status" value="1"/>
</dbReference>
<keyword evidence="8" id="KW-0175">Coiled coil</keyword>
<keyword evidence="10 13" id="KW-0472">Membrane</keyword>
<feature type="transmembrane region" description="Helical" evidence="13">
    <location>
        <begin position="49"/>
        <end position="71"/>
    </location>
</feature>
<dbReference type="InterPro" id="IPR027359">
    <property type="entry name" value="Volt_channel_dom_sf"/>
</dbReference>
<dbReference type="InterPro" id="IPR031846">
    <property type="entry name" value="Hvcn1"/>
</dbReference>
<dbReference type="GO" id="GO:0005886">
    <property type="term" value="C:plasma membrane"/>
    <property type="evidence" value="ECO:0007669"/>
    <property type="project" value="UniProtKB-SubCell"/>
</dbReference>
<proteinExistence type="predicted"/>
<comment type="subcellular location">
    <subcellularLocation>
        <location evidence="1">Cell membrane</location>
        <topology evidence="1">Multi-pass membrane protein</topology>
    </subcellularLocation>
</comment>
<comment type="caution">
    <text evidence="16">The sequence shown here is derived from an EMBL/GenBank/DDBJ whole genome shotgun (WGS) entry which is preliminary data.</text>
</comment>